<reference evidence="7" key="1">
    <citation type="submission" date="2021-09" db="EMBL/GenBank/DDBJ databases">
        <authorList>
            <consortium name="Pathogen Informatics"/>
        </authorList>
    </citation>
    <scope>NUCLEOTIDE SEQUENCE</scope>
</reference>
<keyword evidence="6" id="KW-0407">Ion channel</keyword>
<dbReference type="InterPro" id="IPR021134">
    <property type="entry name" value="Bestrophin-like"/>
</dbReference>
<name>A0A8J2ML56_9BILA</name>
<comment type="function">
    <text evidence="6">Forms chloride channels.</text>
</comment>
<feature type="transmembrane region" description="Helical" evidence="6">
    <location>
        <begin position="36"/>
        <end position="54"/>
    </location>
</feature>
<keyword evidence="6" id="KW-0868">Chloride</keyword>
<keyword evidence="6" id="KW-0813">Transport</keyword>
<evidence type="ECO:0000256" key="5">
    <source>
        <dbReference type="ARBA" id="ARBA00034769"/>
    </source>
</evidence>
<accession>A0A8J2ML56</accession>
<keyword evidence="6" id="KW-0869">Chloride channel</keyword>
<dbReference type="OrthoDB" id="201595at2759"/>
<evidence type="ECO:0000256" key="6">
    <source>
        <dbReference type="RuleBase" id="RU363126"/>
    </source>
</evidence>
<protein>
    <recommendedName>
        <fullName evidence="6">Bestrophin homolog</fullName>
    </recommendedName>
</protein>
<dbReference type="PANTHER" id="PTHR10736">
    <property type="entry name" value="BESTROPHIN"/>
    <property type="match status" value="1"/>
</dbReference>
<evidence type="ECO:0000256" key="2">
    <source>
        <dbReference type="ARBA" id="ARBA00022692"/>
    </source>
</evidence>
<keyword evidence="3 6" id="KW-1133">Transmembrane helix</keyword>
<dbReference type="GO" id="GO:0005254">
    <property type="term" value="F:chloride channel activity"/>
    <property type="evidence" value="ECO:0007669"/>
    <property type="project" value="UniProtKB-KW"/>
</dbReference>
<keyword evidence="6" id="KW-0406">Ion transport</keyword>
<evidence type="ECO:0000313" key="7">
    <source>
        <dbReference type="EMBL" id="CAG9532893.1"/>
    </source>
</evidence>
<dbReference type="InterPro" id="IPR000615">
    <property type="entry name" value="Bestrophin"/>
</dbReference>
<dbReference type="EMBL" id="CAKAEH010001111">
    <property type="protein sequence ID" value="CAG9532893.1"/>
    <property type="molecule type" value="Genomic_DNA"/>
</dbReference>
<evidence type="ECO:0000256" key="4">
    <source>
        <dbReference type="ARBA" id="ARBA00023136"/>
    </source>
</evidence>
<dbReference type="Pfam" id="PF01062">
    <property type="entry name" value="Bestrophin"/>
    <property type="match status" value="1"/>
</dbReference>
<dbReference type="Proteomes" id="UP000746747">
    <property type="component" value="Unassembled WGS sequence"/>
</dbReference>
<keyword evidence="2 6" id="KW-0812">Transmembrane</keyword>
<dbReference type="AlphaFoldDB" id="A0A8J2ML56"/>
<keyword evidence="4 6" id="KW-0472">Membrane</keyword>
<dbReference type="GO" id="GO:0034707">
    <property type="term" value="C:chloride channel complex"/>
    <property type="evidence" value="ECO:0007669"/>
    <property type="project" value="UniProtKB-KW"/>
</dbReference>
<feature type="transmembrane region" description="Helical" evidence="6">
    <location>
        <begin position="75"/>
        <end position="94"/>
    </location>
</feature>
<keyword evidence="8" id="KW-1185">Reference proteome</keyword>
<comment type="caution">
    <text evidence="7">The sequence shown here is derived from an EMBL/GenBank/DDBJ whole genome shotgun (WGS) entry which is preliminary data.</text>
</comment>
<dbReference type="GO" id="GO:0005886">
    <property type="term" value="C:plasma membrane"/>
    <property type="evidence" value="ECO:0007669"/>
    <property type="project" value="UniProtKB-SubCell"/>
</dbReference>
<dbReference type="PANTHER" id="PTHR10736:SF61">
    <property type="entry name" value="BESTROPHIN HOMOLOG 24"/>
    <property type="match status" value="1"/>
</dbReference>
<evidence type="ECO:0000256" key="1">
    <source>
        <dbReference type="ARBA" id="ARBA00004370"/>
    </source>
</evidence>
<organism evidence="7 8">
    <name type="scientific">Cercopithifilaria johnstoni</name>
    <dbReference type="NCBI Taxonomy" id="2874296"/>
    <lineage>
        <taxon>Eukaryota</taxon>
        <taxon>Metazoa</taxon>
        <taxon>Ecdysozoa</taxon>
        <taxon>Nematoda</taxon>
        <taxon>Chromadorea</taxon>
        <taxon>Rhabditida</taxon>
        <taxon>Spirurina</taxon>
        <taxon>Spiruromorpha</taxon>
        <taxon>Filarioidea</taxon>
        <taxon>Onchocercidae</taxon>
        <taxon>Cercopithifilaria</taxon>
    </lineage>
</organism>
<proteinExistence type="inferred from homology"/>
<feature type="transmembrane region" description="Helical" evidence="6">
    <location>
        <begin position="271"/>
        <end position="288"/>
    </location>
</feature>
<gene>
    <name evidence="7" type="ORF">CJOHNSTONI_LOCUS3168</name>
</gene>
<comment type="similarity">
    <text evidence="5 6">Belongs to the anion channel-forming bestrophin (TC 1.A.46) family. Calcium-sensitive chloride channel subfamily.</text>
</comment>
<comment type="subcellular location">
    <subcellularLocation>
        <location evidence="6">Cell membrane</location>
        <topology evidence="6">Multi-pass membrane protein</topology>
    </subcellularLocation>
    <subcellularLocation>
        <location evidence="1">Membrane</location>
    </subcellularLocation>
</comment>
<feature type="transmembrane region" description="Helical" evidence="6">
    <location>
        <begin position="239"/>
        <end position="259"/>
    </location>
</feature>
<sequence>MTVQYNLDVSTSRPWTLFKLLFRWRGSIWKSITLELFVWLVLFAVISVIYRVALTSEQVSTFEQFVYYCDEKLDYIPLNFMLGFFVTSVLNRWINFFVNIGYIDNIALLVAAYVKGSDERARMLRRNIIRYCVLSQALVFRDISMRVRKRFPTIEALVAAGFMMKHEKEKYDAIQYRYAKYWMPFQWALSLCQEARNQQKISSDILLEKVGEEIKVFRTNLAILCNFDWVPLPIMYPQLIVLAVHTYFLVGAIARQYVMSEKARNKSTLDIYFPVMTIIQFIFYMGWLKVAEAMLNPFGEDDDDFECNFLLDKNLSVGLTIVDDGCNKTPALLKDVFWSETEIEPLYSAESARGEYRLSGLTGSTANIRLDDQNKKIKMLPLSREVDNHHSISGFLRNSMRHSLRGGKTDHHGGIMNIVRQKFGRSLSHTHFNMDQNADDFGCKANQSVNELSGLEKGYSKWMGNSESRRSSLNRVLETIINESYDNPNVNLSDEDLPLTLKHLSISTTGDGRHSGHPTLSQTSVLHKLEDLEEETEEAMGRKNTIVENTSTVAKNDSMDNAKLRNEDVQIGGFDTSLQTITRRRSVPSNDVNSGSILMALYRQKSYPEIKLGNKSSFT</sequence>
<evidence type="ECO:0000313" key="8">
    <source>
        <dbReference type="Proteomes" id="UP000746747"/>
    </source>
</evidence>
<evidence type="ECO:0000256" key="3">
    <source>
        <dbReference type="ARBA" id="ARBA00022989"/>
    </source>
</evidence>
<keyword evidence="6" id="KW-1003">Cell membrane</keyword>